<accession>A0A0G0L100</accession>
<sequence>MEQQHPIPQQISAYQFRLVGDMTLKQFFQVAGGALIALLIYSSSFASYIKWPLIFFSFLMGVALAFFPLQDRPLSKWIILFLKAIYSPTLYAWRRSPAKPSFFQPEPHEEAATPSAQTVDIIPINPSPAIPEEISLSILEQKEEEFLKNVNKQFASTTTPPNPILKHQVPVIRPQIIAGEISIPKPPPPQVVHQDVKPTAKPILTVQDLSASYGNASLITPMAKQASASSQVAQFSAEAAPPSPPIKPNVVVGQVLDSEGKMLESVILDIRDGDGRAVRALKTNKLGHFMIVTPLANGKYEIITEKEGYSFIPQSFEARGEIIPPIAIWAKSGSVSEVNQIYNNAK</sequence>
<keyword evidence="1" id="KW-0472">Membrane</keyword>
<evidence type="ECO:0000256" key="1">
    <source>
        <dbReference type="SAM" id="Phobius"/>
    </source>
</evidence>
<dbReference type="STRING" id="1618570.UT08_C0005G0049"/>
<dbReference type="SUPFAM" id="SSF49478">
    <property type="entry name" value="Cna protein B-type domain"/>
    <property type="match status" value="1"/>
</dbReference>
<name>A0A0G0L100_9BACT</name>
<dbReference type="EMBL" id="LBVL01000005">
    <property type="protein sequence ID" value="KKQ85598.1"/>
    <property type="molecule type" value="Genomic_DNA"/>
</dbReference>
<keyword evidence="1" id="KW-1133">Transmembrane helix</keyword>
<evidence type="ECO:0000313" key="3">
    <source>
        <dbReference type="Proteomes" id="UP000034081"/>
    </source>
</evidence>
<organism evidence="2 3">
    <name type="scientific">Candidatus Woesebacteria bacterium GW2011_GWB1_38_8</name>
    <dbReference type="NCBI Taxonomy" id="1618570"/>
    <lineage>
        <taxon>Bacteria</taxon>
        <taxon>Candidatus Woeseibacteriota</taxon>
    </lineage>
</organism>
<dbReference type="AlphaFoldDB" id="A0A0G0L100"/>
<evidence type="ECO:0000313" key="2">
    <source>
        <dbReference type="EMBL" id="KKQ85598.1"/>
    </source>
</evidence>
<dbReference type="Proteomes" id="UP000034081">
    <property type="component" value="Unassembled WGS sequence"/>
</dbReference>
<feature type="transmembrane region" description="Helical" evidence="1">
    <location>
        <begin position="48"/>
        <end position="68"/>
    </location>
</feature>
<comment type="caution">
    <text evidence="2">The sequence shown here is derived from an EMBL/GenBank/DDBJ whole genome shotgun (WGS) entry which is preliminary data.</text>
</comment>
<reference evidence="2 3" key="1">
    <citation type="journal article" date="2015" name="Nature">
        <title>rRNA introns, odd ribosomes, and small enigmatic genomes across a large radiation of phyla.</title>
        <authorList>
            <person name="Brown C.T."/>
            <person name="Hug L.A."/>
            <person name="Thomas B.C."/>
            <person name="Sharon I."/>
            <person name="Castelle C.J."/>
            <person name="Singh A."/>
            <person name="Wilkins M.J."/>
            <person name="Williams K.H."/>
            <person name="Banfield J.F."/>
        </authorList>
    </citation>
    <scope>NUCLEOTIDE SEQUENCE [LARGE SCALE GENOMIC DNA]</scope>
</reference>
<feature type="transmembrane region" description="Helical" evidence="1">
    <location>
        <begin position="24"/>
        <end position="41"/>
    </location>
</feature>
<protein>
    <recommendedName>
        <fullName evidence="4">Minus agglutinin</fullName>
    </recommendedName>
</protein>
<evidence type="ECO:0008006" key="4">
    <source>
        <dbReference type="Google" id="ProtNLM"/>
    </source>
</evidence>
<proteinExistence type="predicted"/>
<gene>
    <name evidence="2" type="ORF">UT08_C0005G0049</name>
</gene>
<keyword evidence="1" id="KW-0812">Transmembrane</keyword>